<evidence type="ECO:0000256" key="1">
    <source>
        <dbReference type="SAM" id="MobiDB-lite"/>
    </source>
</evidence>
<dbReference type="AlphaFoldDB" id="A0A2H1KF02"/>
<sequence>MRLARTAQRLGSAALPEPARRPTAHRAQVRPGDKAQPRRAGAEIAAAALDHAADAWTGDAKVEQWLRARADHIIELGYYDGEEWPSEPTVNDA</sequence>
<reference evidence="2 3" key="1">
    <citation type="submission" date="2017-03" db="EMBL/GenBank/DDBJ databases">
        <authorList>
            <person name="Afonso C.L."/>
            <person name="Miller P.J."/>
            <person name="Scott M.A."/>
            <person name="Spackman E."/>
            <person name="Goraichik I."/>
            <person name="Dimitrov K.M."/>
            <person name="Suarez D.L."/>
            <person name="Swayne D.E."/>
        </authorList>
    </citation>
    <scope>NUCLEOTIDE SEQUENCE [LARGE SCALE GENOMIC DNA]</scope>
    <source>
        <strain evidence="2 3">Mu101</strain>
    </source>
</reference>
<evidence type="ECO:0000313" key="3">
    <source>
        <dbReference type="Proteomes" id="UP000234498"/>
    </source>
</evidence>
<evidence type="ECO:0000313" key="2">
    <source>
        <dbReference type="EMBL" id="SMX98415.1"/>
    </source>
</evidence>
<gene>
    <name evidence="2" type="ORF">BLIN101_03292</name>
</gene>
<organism evidence="2 3">
    <name type="scientific">Brevibacterium linens</name>
    <dbReference type="NCBI Taxonomy" id="1703"/>
    <lineage>
        <taxon>Bacteria</taxon>
        <taxon>Bacillati</taxon>
        <taxon>Actinomycetota</taxon>
        <taxon>Actinomycetes</taxon>
        <taxon>Micrococcales</taxon>
        <taxon>Brevibacteriaceae</taxon>
        <taxon>Brevibacterium</taxon>
    </lineage>
</organism>
<name>A0A2H1KF02_BRELN</name>
<feature type="region of interest" description="Disordered" evidence="1">
    <location>
        <begin position="1"/>
        <end position="42"/>
    </location>
</feature>
<accession>A0A2H1KF02</accession>
<dbReference type="EMBL" id="FXZA01000035">
    <property type="protein sequence ID" value="SMX98415.1"/>
    <property type="molecule type" value="Genomic_DNA"/>
</dbReference>
<protein>
    <submittedName>
        <fullName evidence="2">Uncharacterized protein</fullName>
    </submittedName>
</protein>
<proteinExistence type="predicted"/>
<dbReference type="Proteomes" id="UP000234498">
    <property type="component" value="Unassembled WGS sequence"/>
</dbReference>